<gene>
    <name evidence="2" type="ORF">N5J46_16265</name>
</gene>
<keyword evidence="1" id="KW-0175">Coiled coil</keyword>
<protein>
    <submittedName>
        <fullName evidence="2">Uncharacterized protein</fullName>
    </submittedName>
</protein>
<feature type="coiled-coil region" evidence="1">
    <location>
        <begin position="84"/>
        <end position="111"/>
    </location>
</feature>
<dbReference type="RefSeq" id="WP_180134377.1">
    <property type="nucleotide sequence ID" value="NZ_CP068195.1"/>
</dbReference>
<evidence type="ECO:0000313" key="3">
    <source>
        <dbReference type="Proteomes" id="UP001162261"/>
    </source>
</evidence>
<reference evidence="2" key="1">
    <citation type="submission" date="2022-09" db="EMBL/GenBank/DDBJ databases">
        <title>Intensive care unit water sources are persistently colonized with multi-drug resistant bacteria and are the site of extensive horizontal gene transfer of antibiotic resistance genes.</title>
        <authorList>
            <person name="Diorio-Toth L."/>
        </authorList>
    </citation>
    <scope>NUCLEOTIDE SEQUENCE</scope>
    <source>
        <strain evidence="2">GD03649</strain>
    </source>
</reference>
<organism evidence="2 3">
    <name type="scientific">Acinetobacter johnsonii</name>
    <dbReference type="NCBI Taxonomy" id="40214"/>
    <lineage>
        <taxon>Bacteria</taxon>
        <taxon>Pseudomonadati</taxon>
        <taxon>Pseudomonadota</taxon>
        <taxon>Gammaproteobacteria</taxon>
        <taxon>Moraxellales</taxon>
        <taxon>Moraxellaceae</taxon>
        <taxon>Acinetobacter</taxon>
    </lineage>
</organism>
<dbReference type="AlphaFoldDB" id="A0AA42XGN6"/>
<accession>A0AA42XGN6</accession>
<dbReference type="EMBL" id="JAOCLH010000050">
    <property type="protein sequence ID" value="MDH2173946.1"/>
    <property type="molecule type" value="Genomic_DNA"/>
</dbReference>
<evidence type="ECO:0000256" key="1">
    <source>
        <dbReference type="SAM" id="Coils"/>
    </source>
</evidence>
<proteinExistence type="predicted"/>
<dbReference type="Proteomes" id="UP001162261">
    <property type="component" value="Unassembled WGS sequence"/>
</dbReference>
<name>A0AA42XGN6_ACIJO</name>
<comment type="caution">
    <text evidence="2">The sequence shown here is derived from an EMBL/GenBank/DDBJ whole genome shotgun (WGS) entry which is preliminary data.</text>
</comment>
<sequence>MAQHLTDQNVQDIVEILDYWSPNEKLTWERLCKAIEVQLELVPAPTRQTLQKFERIKNAYDLGKKSPAALKILKAKHQKLPASLKIAQVKIDALESKVERLEKENSKLLEQFVVWQYNSHKYGLSIDKLNEPLSMKSSD</sequence>
<evidence type="ECO:0000313" key="2">
    <source>
        <dbReference type="EMBL" id="MDH2173946.1"/>
    </source>
</evidence>